<dbReference type="VEuPathDB" id="TriTrypDB:Tc_MARK_3426"/>
<feature type="coiled-coil region" evidence="1">
    <location>
        <begin position="391"/>
        <end position="418"/>
    </location>
</feature>
<feature type="region of interest" description="Disordered" evidence="2">
    <location>
        <begin position="45"/>
        <end position="80"/>
    </location>
</feature>
<dbReference type="AlphaFoldDB" id="A0A2V2VSD0"/>
<evidence type="ECO:0000313" key="3">
    <source>
        <dbReference type="EMBL" id="PWU99349.1"/>
    </source>
</evidence>
<dbReference type="VEuPathDB" id="TriTrypDB:TcBrA4_0102270"/>
<dbReference type="VEuPathDB" id="TriTrypDB:BCY84_18187"/>
<accession>A0A2V2VSD0</accession>
<dbReference type="VEuPathDB" id="TriTrypDB:TcG_05760"/>
<keyword evidence="1" id="KW-0175">Coiled coil</keyword>
<dbReference type="Proteomes" id="UP000246121">
    <property type="component" value="Unassembled WGS sequence"/>
</dbReference>
<feature type="coiled-coil region" evidence="1">
    <location>
        <begin position="301"/>
        <end position="359"/>
    </location>
</feature>
<reference evidence="3 4" key="1">
    <citation type="journal article" date="2018" name="Microb. Genom.">
        <title>Expanding an expanded genome: long-read sequencing of Trypanosoma cruzi.</title>
        <authorList>
            <person name="Berna L."/>
            <person name="Rodriguez M."/>
            <person name="Chiribao M.L."/>
            <person name="Parodi-Talice A."/>
            <person name="Pita S."/>
            <person name="Rijo G."/>
            <person name="Alvarez-Valin F."/>
            <person name="Robello C."/>
        </authorList>
    </citation>
    <scope>NUCLEOTIDE SEQUENCE [LARGE SCALE GENOMIC DNA]</scope>
    <source>
        <strain evidence="3 4">Dm28c</strain>
    </source>
</reference>
<dbReference type="VEuPathDB" id="TriTrypDB:C3747_12g278"/>
<protein>
    <submittedName>
        <fullName evidence="3">Uncharacterized protein</fullName>
    </submittedName>
</protein>
<organism evidence="3 4">
    <name type="scientific">Trypanosoma cruzi</name>
    <dbReference type="NCBI Taxonomy" id="5693"/>
    <lineage>
        <taxon>Eukaryota</taxon>
        <taxon>Discoba</taxon>
        <taxon>Euglenozoa</taxon>
        <taxon>Kinetoplastea</taxon>
        <taxon>Metakinetoplastina</taxon>
        <taxon>Trypanosomatida</taxon>
        <taxon>Trypanosomatidae</taxon>
        <taxon>Trypanosoma</taxon>
        <taxon>Schizotrypanum</taxon>
    </lineage>
</organism>
<dbReference type="VEuPathDB" id="TriTrypDB:C4B63_9g457"/>
<dbReference type="VEuPathDB" id="TriTrypDB:TCSYLVIO_004037"/>
<evidence type="ECO:0000256" key="2">
    <source>
        <dbReference type="SAM" id="MobiDB-lite"/>
    </source>
</evidence>
<evidence type="ECO:0000313" key="4">
    <source>
        <dbReference type="Proteomes" id="UP000246121"/>
    </source>
</evidence>
<dbReference type="EMBL" id="PRFA01000009">
    <property type="protein sequence ID" value="PWU99349.1"/>
    <property type="molecule type" value="Genomic_DNA"/>
</dbReference>
<proteinExistence type="predicted"/>
<dbReference type="VEuPathDB" id="TriTrypDB:TcCL_NonESM05883"/>
<comment type="caution">
    <text evidence="3">The sequence shown here is derived from an EMBL/GenBank/DDBJ whole genome shotgun (WGS) entry which is preliminary data.</text>
</comment>
<name>A0A2V2VSD0_TRYCR</name>
<dbReference type="VEuPathDB" id="TriTrypDB:TcCLB.410589.19"/>
<sequence length="527" mass="58426">MEMRAIMGDLLTGWSMSGKRPGMLNNTENSSSVCSRQETNFFGTNTATSAGATLGRTRPYGWHPSRTSSGGSREVGADDLGSRRGEVARRLHNEKRIMKLYSPYFIPVRRRVVRKRPGSSRPATATKCGLGRLCNGSAVASRRSPIGARRQPSPTPLPFAQGLVKSGGVVSRSVSPPHKASARASRSPGGAFFEKLFHVTHSFCGKDAVLLDVRPASGNGTINSACDYNARDCNVHGDDTTPHPPLGETLSSSFSSCNPGRFGESPVGNKSVFRRYLMEWEAACVMEASASERRLVVSKRIRQLRKQIEEANIALAATRVRQFSLREQMRSFTALQLEVNRQERKSRELQRLAQLARKRINASESLQEKKGILFVAATARCGGGMDRPFSLVNLTHQKSLLQRERAALKEAIRAASVESAEKLARSTRNFRVLSLVRDAERRRLESHIAILKARERQLRMRVKRSVLRARSIVKRVEELQATMDEPNALCCSDELEFSESSFLLQTSRDGSDADKPIGRCFVTECLF</sequence>
<dbReference type="VEuPathDB" id="TriTrypDB:TcYC6_0051080"/>
<gene>
    <name evidence="3" type="ORF">C4B63_9g457</name>
</gene>
<dbReference type="VEuPathDB" id="TriTrypDB:TCDM_07352"/>
<dbReference type="VEuPathDB" id="TriTrypDB:ECC02_004063"/>
<evidence type="ECO:0000256" key="1">
    <source>
        <dbReference type="SAM" id="Coils"/>
    </source>
</evidence>